<dbReference type="Pfam" id="PF03946">
    <property type="entry name" value="Ribosomal_L11_N"/>
    <property type="match status" value="1"/>
</dbReference>
<feature type="domain" description="Large ribosomal subunit protein uL11 C-terminal" evidence="8">
    <location>
        <begin position="88"/>
        <end position="157"/>
    </location>
</feature>
<dbReference type="GO" id="GO:0003735">
    <property type="term" value="F:structural constituent of ribosome"/>
    <property type="evidence" value="ECO:0007669"/>
    <property type="project" value="InterPro"/>
</dbReference>
<gene>
    <name evidence="10" type="ORF">BpHYR1_024980</name>
</gene>
<evidence type="ECO:0000256" key="6">
    <source>
        <dbReference type="ARBA" id="ARBA00041455"/>
    </source>
</evidence>
<dbReference type="SUPFAM" id="SSF54747">
    <property type="entry name" value="Ribosomal L11/L12e N-terminal domain"/>
    <property type="match status" value="1"/>
</dbReference>
<protein>
    <recommendedName>
        <fullName evidence="5">Large ribosomal subunit protein uL11m</fullName>
    </recommendedName>
    <alternativeName>
        <fullName evidence="6">39S ribosomal protein L11, mitochondrial</fullName>
    </alternativeName>
</protein>
<dbReference type="Pfam" id="PF00298">
    <property type="entry name" value="Ribosomal_L11"/>
    <property type="match status" value="1"/>
</dbReference>
<sequence>MSAKKNIAGKAKPVLQKVIHGPIMKTIIPAGMASAAPPLGTMLGQRGINIANFVKDFNEQTKNFKDGIPITTRVHTQPDRSYILELLKPPVSYFLKQAAGIKRASMLPGQKVAGVLSIKHVYEIAKFKLEDVNCAHMSLKEMCIKVLNSANRAGIKVVKHDLDSAELEEFLNQRQEIEKQELQELADKRAAKMMRAAKKAA</sequence>
<evidence type="ECO:0000259" key="8">
    <source>
        <dbReference type="Pfam" id="PF00298"/>
    </source>
</evidence>
<dbReference type="HAMAP" id="MF_00736">
    <property type="entry name" value="Ribosomal_uL11"/>
    <property type="match status" value="1"/>
</dbReference>
<accession>A0A3M7RVM4</accession>
<evidence type="ECO:0000256" key="1">
    <source>
        <dbReference type="ARBA" id="ARBA00010537"/>
    </source>
</evidence>
<evidence type="ECO:0000259" key="9">
    <source>
        <dbReference type="Pfam" id="PF03946"/>
    </source>
</evidence>
<dbReference type="SMART" id="SM00649">
    <property type="entry name" value="RL11"/>
    <property type="match status" value="1"/>
</dbReference>
<dbReference type="STRING" id="10195.A0A3M7RVM4"/>
<evidence type="ECO:0000256" key="4">
    <source>
        <dbReference type="ARBA" id="ARBA00038782"/>
    </source>
</evidence>
<dbReference type="InterPro" id="IPR036769">
    <property type="entry name" value="Ribosomal_uL11_C_sf"/>
</dbReference>
<evidence type="ECO:0000256" key="5">
    <source>
        <dbReference type="ARBA" id="ARBA00040104"/>
    </source>
</evidence>
<dbReference type="Proteomes" id="UP000276133">
    <property type="component" value="Unassembled WGS sequence"/>
</dbReference>
<dbReference type="InterPro" id="IPR036796">
    <property type="entry name" value="Ribosomal_uL11_N_sf"/>
</dbReference>
<organism evidence="10 11">
    <name type="scientific">Brachionus plicatilis</name>
    <name type="common">Marine rotifer</name>
    <name type="synonym">Brachionus muelleri</name>
    <dbReference type="NCBI Taxonomy" id="10195"/>
    <lineage>
        <taxon>Eukaryota</taxon>
        <taxon>Metazoa</taxon>
        <taxon>Spiralia</taxon>
        <taxon>Gnathifera</taxon>
        <taxon>Rotifera</taxon>
        <taxon>Eurotatoria</taxon>
        <taxon>Monogononta</taxon>
        <taxon>Pseudotrocha</taxon>
        <taxon>Ploima</taxon>
        <taxon>Brachionidae</taxon>
        <taxon>Brachionus</taxon>
    </lineage>
</organism>
<dbReference type="GO" id="GO:0006412">
    <property type="term" value="P:translation"/>
    <property type="evidence" value="ECO:0007669"/>
    <property type="project" value="InterPro"/>
</dbReference>
<name>A0A3M7RVM4_BRAPC</name>
<dbReference type="InterPro" id="IPR020784">
    <property type="entry name" value="Ribosomal_uL11_N"/>
</dbReference>
<comment type="caution">
    <text evidence="10">The sequence shown here is derived from an EMBL/GenBank/DDBJ whole genome shotgun (WGS) entry which is preliminary data.</text>
</comment>
<dbReference type="PANTHER" id="PTHR11661:SF1">
    <property type="entry name" value="LARGE RIBOSOMAL SUBUNIT PROTEIN UL11M"/>
    <property type="match status" value="1"/>
</dbReference>
<comment type="subunit">
    <text evidence="4">Component of the mitochondrial ribosome large subunit (39S) which comprises a 16S rRNA and about 50 distinct proteins.</text>
</comment>
<dbReference type="OrthoDB" id="1091498at2759"/>
<evidence type="ECO:0000256" key="2">
    <source>
        <dbReference type="ARBA" id="ARBA00022980"/>
    </source>
</evidence>
<feature type="domain" description="Large ribosomal subunit protein uL11 N-terminal" evidence="9">
    <location>
        <begin position="24"/>
        <end position="82"/>
    </location>
</feature>
<dbReference type="InterPro" id="IPR000911">
    <property type="entry name" value="Ribosomal_uL11"/>
</dbReference>
<dbReference type="AlphaFoldDB" id="A0A3M7RVM4"/>
<keyword evidence="11" id="KW-1185">Reference proteome</keyword>
<dbReference type="EMBL" id="REGN01002547">
    <property type="protein sequence ID" value="RNA27398.1"/>
    <property type="molecule type" value="Genomic_DNA"/>
</dbReference>
<dbReference type="SUPFAM" id="SSF46906">
    <property type="entry name" value="Ribosomal protein L11, C-terminal domain"/>
    <property type="match status" value="1"/>
</dbReference>
<proteinExistence type="inferred from homology"/>
<comment type="similarity">
    <text evidence="1 7">Belongs to the universal ribosomal protein uL11 family.</text>
</comment>
<dbReference type="FunFam" id="1.10.10.250:FF:000003">
    <property type="entry name" value="Mitochondrial ribosomal protein L11"/>
    <property type="match status" value="1"/>
</dbReference>
<dbReference type="Gene3D" id="3.30.1550.10">
    <property type="entry name" value="Ribosomal protein L11/L12, N-terminal domain"/>
    <property type="match status" value="1"/>
</dbReference>
<evidence type="ECO:0000256" key="3">
    <source>
        <dbReference type="ARBA" id="ARBA00023274"/>
    </source>
</evidence>
<dbReference type="GO" id="GO:0070180">
    <property type="term" value="F:large ribosomal subunit rRNA binding"/>
    <property type="evidence" value="ECO:0007669"/>
    <property type="project" value="TreeGrafter"/>
</dbReference>
<dbReference type="InterPro" id="IPR020783">
    <property type="entry name" value="Ribosomal_uL11_C"/>
</dbReference>
<evidence type="ECO:0000256" key="7">
    <source>
        <dbReference type="RuleBase" id="RU003978"/>
    </source>
</evidence>
<dbReference type="Gene3D" id="1.10.10.250">
    <property type="entry name" value="Ribosomal protein L11, C-terminal domain"/>
    <property type="match status" value="1"/>
</dbReference>
<dbReference type="PANTHER" id="PTHR11661">
    <property type="entry name" value="60S RIBOSOMAL PROTEIN L12"/>
    <property type="match status" value="1"/>
</dbReference>
<dbReference type="CDD" id="cd00349">
    <property type="entry name" value="Ribosomal_L11"/>
    <property type="match status" value="1"/>
</dbReference>
<dbReference type="GO" id="GO:0005762">
    <property type="term" value="C:mitochondrial large ribosomal subunit"/>
    <property type="evidence" value="ECO:0007669"/>
    <property type="project" value="TreeGrafter"/>
</dbReference>
<keyword evidence="3 7" id="KW-0687">Ribonucleoprotein</keyword>
<keyword evidence="2 7" id="KW-0689">Ribosomal protein</keyword>
<evidence type="ECO:0000313" key="11">
    <source>
        <dbReference type="Proteomes" id="UP000276133"/>
    </source>
</evidence>
<reference evidence="10 11" key="1">
    <citation type="journal article" date="2018" name="Sci. Rep.">
        <title>Genomic signatures of local adaptation to the degree of environmental predictability in rotifers.</title>
        <authorList>
            <person name="Franch-Gras L."/>
            <person name="Hahn C."/>
            <person name="Garcia-Roger E.M."/>
            <person name="Carmona M.J."/>
            <person name="Serra M."/>
            <person name="Gomez A."/>
        </authorList>
    </citation>
    <scope>NUCLEOTIDE SEQUENCE [LARGE SCALE GENOMIC DNA]</scope>
    <source>
        <strain evidence="10">HYR1</strain>
    </source>
</reference>
<evidence type="ECO:0000313" key="10">
    <source>
        <dbReference type="EMBL" id="RNA27398.1"/>
    </source>
</evidence>